<name>A0A1G6CBK6_9STRE</name>
<protein>
    <submittedName>
        <fullName evidence="2">PASTA domain-containing protein</fullName>
    </submittedName>
</protein>
<dbReference type="Gene3D" id="3.30.10.20">
    <property type="match status" value="1"/>
</dbReference>
<accession>A0A1G6CBK6</accession>
<dbReference type="Proteomes" id="UP000182508">
    <property type="component" value="Unassembled WGS sequence"/>
</dbReference>
<reference evidence="2 3" key="1">
    <citation type="submission" date="2016-10" db="EMBL/GenBank/DDBJ databases">
        <authorList>
            <person name="de Groot N.N."/>
        </authorList>
    </citation>
    <scope>NUCLEOTIDE SEQUENCE [LARGE SCALE GENOMIC DNA]</scope>
    <source>
        <strain evidence="2 3">A-4</strain>
    </source>
</reference>
<comment type="subcellular location">
    <subcellularLocation>
        <location evidence="1">Cell membrane</location>
        <topology evidence="1">Single-pass membrane protein</topology>
    </subcellularLocation>
</comment>
<sequence>MVKNSKWTKALGSVSKVIAVLPDTTQIIGKAIDNTRPIIEKELDRHNDRKTAYIELDNVIHLDFEDAKEILENQGFLVRGITVNPNVKYANAPLNQVVRMYPRTKKAKVGSLVKLYYTDQEVVNASYILAEEQREKNEQLGQKVVDTVTGVKSVFKQKKTPKDVTPPGGK</sequence>
<dbReference type="AlphaFoldDB" id="A0A1G6CBK6"/>
<dbReference type="RefSeq" id="WP_074486227.1">
    <property type="nucleotide sequence ID" value="NZ_FMXP01000020.1"/>
</dbReference>
<evidence type="ECO:0000313" key="2">
    <source>
        <dbReference type="EMBL" id="SDB30287.1"/>
    </source>
</evidence>
<evidence type="ECO:0000313" key="3">
    <source>
        <dbReference type="Proteomes" id="UP000182508"/>
    </source>
</evidence>
<dbReference type="InterPro" id="IPR005543">
    <property type="entry name" value="PASTA_dom"/>
</dbReference>
<dbReference type="STRING" id="439219.SAMN02910293_01506"/>
<proteinExistence type="predicted"/>
<gene>
    <name evidence="2" type="ORF">SAMN02910293_01506</name>
</gene>
<keyword evidence="3" id="KW-1185">Reference proteome</keyword>
<dbReference type="eggNOG" id="ENOG503445I">
    <property type="taxonomic scope" value="Bacteria"/>
</dbReference>
<organism evidence="2 3">
    <name type="scientific">Streptococcus henryi</name>
    <dbReference type="NCBI Taxonomy" id="439219"/>
    <lineage>
        <taxon>Bacteria</taxon>
        <taxon>Bacillati</taxon>
        <taxon>Bacillota</taxon>
        <taxon>Bacilli</taxon>
        <taxon>Lactobacillales</taxon>
        <taxon>Streptococcaceae</taxon>
        <taxon>Streptococcus</taxon>
    </lineage>
</organism>
<evidence type="ECO:0000256" key="1">
    <source>
        <dbReference type="ARBA" id="ARBA00004162"/>
    </source>
</evidence>
<dbReference type="EMBL" id="FMXP01000020">
    <property type="protein sequence ID" value="SDB30287.1"/>
    <property type="molecule type" value="Genomic_DNA"/>
</dbReference>
<dbReference type="CDD" id="cd06577">
    <property type="entry name" value="PASTA_pknB"/>
    <property type="match status" value="1"/>
</dbReference>